<keyword evidence="2" id="KW-0732">Signal</keyword>
<proteinExistence type="inferred from homology"/>
<dbReference type="Proteomes" id="UP000627715">
    <property type="component" value="Unassembled WGS sequence"/>
</dbReference>
<evidence type="ECO:0000313" key="4">
    <source>
        <dbReference type="EMBL" id="GGG47985.1"/>
    </source>
</evidence>
<feature type="signal peptide" evidence="2">
    <location>
        <begin position="1"/>
        <end position="20"/>
    </location>
</feature>
<comment type="similarity">
    <text evidence="1">Belongs to the UPF0162 family.</text>
</comment>
<reference evidence="4" key="2">
    <citation type="submission" date="2020-09" db="EMBL/GenBank/DDBJ databases">
        <authorList>
            <person name="Sun Q."/>
            <person name="Zhou Y."/>
        </authorList>
    </citation>
    <scope>NUCLEOTIDE SEQUENCE</scope>
    <source>
        <strain evidence="4">CGMCC 1.15425</strain>
    </source>
</reference>
<keyword evidence="5" id="KW-1185">Reference proteome</keyword>
<evidence type="ECO:0000313" key="5">
    <source>
        <dbReference type="Proteomes" id="UP000627715"/>
    </source>
</evidence>
<gene>
    <name evidence="4" type="ORF">GCM10011403_01280</name>
</gene>
<dbReference type="RefSeq" id="WP_068812517.1">
    <property type="nucleotide sequence ID" value="NZ_BMIY01000001.1"/>
</dbReference>
<sequence>MITRLLSAAIGITLAMSASAQTPIPTNTAWAEQFEERDFDRQGYGDNTAIASALWTPLSTFETSLISTVREAVDAELTANQLLQLYLLASGNVRSAEKATKLSARAWQFLAAHDDLRHLQHEEERGAALLLALHEDLFQQYDEAQSTVSGVLETGTYNCISSALIYMALARELGLQVRGVLMPSHAFVEVELADGTTLDVETTSEDGFAVVRDERFFARQAEGWFEERGLDVPSFEDYQQRRSVSALALGLENMWNQHLSPSRASYPMRLRIAEIRGAMQPDNLDAQQNRLVYYYQESDYLRRSNNPALRWQLLGLIEPVLERFEDDMAGAAALNDNQRIPLLLLQAARAQWLAAGAETPGEREGERQERWIAALQLSDSVLRTLDPDQREYESIRLDATIAVSDVIQGMTEKSVFAPLPPILSEKAEEHCLQTVVCHQSLDQFHAAWATHHWQQEQWAEAINVAREYLDWAPQSPNRAVFEQNMESAYLNQFATLWQQELRDQAWVWLQNCLQLPEPGRCEARYQEVESYFR</sequence>
<dbReference type="AlphaFoldDB" id="A0A917GIY3"/>
<evidence type="ECO:0000256" key="1">
    <source>
        <dbReference type="ARBA" id="ARBA00007100"/>
    </source>
</evidence>
<evidence type="ECO:0000256" key="2">
    <source>
        <dbReference type="SAM" id="SignalP"/>
    </source>
</evidence>
<comment type="caution">
    <text evidence="4">The sequence shown here is derived from an EMBL/GenBank/DDBJ whole genome shotgun (WGS) entry which is preliminary data.</text>
</comment>
<protein>
    <recommendedName>
        <fullName evidence="3">Protein SirB1 N-terminal domain-containing protein</fullName>
    </recommendedName>
</protein>
<organism evidence="4 5">
    <name type="scientific">Pseudohongiella nitratireducens</name>
    <dbReference type="NCBI Taxonomy" id="1768907"/>
    <lineage>
        <taxon>Bacteria</taxon>
        <taxon>Pseudomonadati</taxon>
        <taxon>Pseudomonadota</taxon>
        <taxon>Gammaproteobacteria</taxon>
        <taxon>Pseudomonadales</taxon>
        <taxon>Pseudohongiellaceae</taxon>
        <taxon>Pseudohongiella</taxon>
    </lineage>
</organism>
<evidence type="ECO:0000259" key="3">
    <source>
        <dbReference type="Pfam" id="PF13369"/>
    </source>
</evidence>
<name>A0A917GIY3_9GAMM</name>
<reference evidence="4" key="1">
    <citation type="journal article" date="2014" name="Int. J. Syst. Evol. Microbiol.">
        <title>Complete genome sequence of Corynebacterium casei LMG S-19264T (=DSM 44701T), isolated from a smear-ripened cheese.</title>
        <authorList>
            <consortium name="US DOE Joint Genome Institute (JGI-PGF)"/>
            <person name="Walter F."/>
            <person name="Albersmeier A."/>
            <person name="Kalinowski J."/>
            <person name="Ruckert C."/>
        </authorList>
    </citation>
    <scope>NUCLEOTIDE SEQUENCE</scope>
    <source>
        <strain evidence="4">CGMCC 1.15425</strain>
    </source>
</reference>
<feature type="domain" description="Protein SirB1 N-terminal" evidence="3">
    <location>
        <begin position="133"/>
        <end position="194"/>
    </location>
</feature>
<dbReference type="Pfam" id="PF13369">
    <property type="entry name" value="Transglut_core2"/>
    <property type="match status" value="1"/>
</dbReference>
<accession>A0A917GIY3</accession>
<dbReference type="InterPro" id="IPR032698">
    <property type="entry name" value="SirB1_N"/>
</dbReference>
<dbReference type="OrthoDB" id="7057094at2"/>
<feature type="chain" id="PRO_5036678182" description="Protein SirB1 N-terminal domain-containing protein" evidence="2">
    <location>
        <begin position="21"/>
        <end position="533"/>
    </location>
</feature>
<dbReference type="EMBL" id="BMIY01000001">
    <property type="protein sequence ID" value="GGG47985.1"/>
    <property type="molecule type" value="Genomic_DNA"/>
</dbReference>